<feature type="binding site" evidence="19">
    <location>
        <begin position="38"/>
        <end position="40"/>
    </location>
    <ligand>
        <name>GTP</name>
        <dbReference type="ChEBI" id="CHEBI:37565"/>
    </ligand>
</feature>
<evidence type="ECO:0000256" key="8">
    <source>
        <dbReference type="ARBA" id="ARBA00012016"/>
    </source>
</evidence>
<comment type="catalytic activity">
    <reaction evidence="2">
        <text>adenosylcob(III)inamide phosphate + GTP + H(+) = adenosylcob(III)inamide-GDP + diphosphate</text>
        <dbReference type="Rhea" id="RHEA:22712"/>
        <dbReference type="ChEBI" id="CHEBI:15378"/>
        <dbReference type="ChEBI" id="CHEBI:33019"/>
        <dbReference type="ChEBI" id="CHEBI:37565"/>
        <dbReference type="ChEBI" id="CHEBI:58502"/>
        <dbReference type="ChEBI" id="CHEBI:60487"/>
        <dbReference type="EC" id="2.7.7.62"/>
    </reaction>
</comment>
<evidence type="ECO:0000256" key="18">
    <source>
        <dbReference type="PIRSR" id="PIRSR006135-1"/>
    </source>
</evidence>
<keyword evidence="11 20" id="KW-0808">Transferase</keyword>
<evidence type="ECO:0000256" key="10">
    <source>
        <dbReference type="ARBA" id="ARBA00022573"/>
    </source>
</evidence>
<dbReference type="NCBIfam" id="NF004469">
    <property type="entry name" value="PRK05800.1"/>
    <property type="match status" value="1"/>
</dbReference>
<dbReference type="PANTHER" id="PTHR34848">
    <property type="match status" value="1"/>
</dbReference>
<keyword evidence="12 19" id="KW-0547">Nucleotide-binding</keyword>
<feature type="binding site" evidence="19">
    <location>
        <begin position="55"/>
        <end position="58"/>
    </location>
    <ligand>
        <name>GTP</name>
        <dbReference type="ChEBI" id="CHEBI:37565"/>
    </ligand>
</feature>
<gene>
    <name evidence="20" type="ORF">SAMN05192551_101384</name>
</gene>
<dbReference type="EC" id="2.7.1.156" evidence="8"/>
<keyword evidence="20" id="KW-0548">Nucleotidyltransferase</keyword>
<dbReference type="STRING" id="69895.SAMN05192551_101384"/>
<dbReference type="GO" id="GO:0043752">
    <property type="term" value="F:adenosylcobinamide kinase activity"/>
    <property type="evidence" value="ECO:0007669"/>
    <property type="project" value="UniProtKB-EC"/>
</dbReference>
<dbReference type="GO" id="GO:0005524">
    <property type="term" value="F:ATP binding"/>
    <property type="evidence" value="ECO:0007669"/>
    <property type="project" value="UniProtKB-KW"/>
</dbReference>
<comment type="catalytic activity">
    <reaction evidence="1">
        <text>adenosylcob(III)inamide + ATP = adenosylcob(III)inamide phosphate + ADP + H(+)</text>
        <dbReference type="Rhea" id="RHEA:15769"/>
        <dbReference type="ChEBI" id="CHEBI:2480"/>
        <dbReference type="ChEBI" id="CHEBI:15378"/>
        <dbReference type="ChEBI" id="CHEBI:30616"/>
        <dbReference type="ChEBI" id="CHEBI:58502"/>
        <dbReference type="ChEBI" id="CHEBI:456216"/>
        <dbReference type="EC" id="2.7.1.156"/>
    </reaction>
</comment>
<dbReference type="InterPro" id="IPR027417">
    <property type="entry name" value="P-loop_NTPase"/>
</dbReference>
<dbReference type="Pfam" id="PF02283">
    <property type="entry name" value="CobU"/>
    <property type="match status" value="1"/>
</dbReference>
<keyword evidence="21" id="KW-1185">Reference proteome</keyword>
<feature type="binding site" evidence="19">
    <location>
        <begin position="13"/>
        <end position="20"/>
    </location>
    <ligand>
        <name>GTP</name>
        <dbReference type="ChEBI" id="CHEBI:37565"/>
    </ligand>
</feature>
<dbReference type="AlphaFoldDB" id="A0A1I3ASM5"/>
<dbReference type="GO" id="GO:0009236">
    <property type="term" value="P:cobalamin biosynthetic process"/>
    <property type="evidence" value="ECO:0007669"/>
    <property type="project" value="UniProtKB-UniPathway"/>
</dbReference>
<feature type="active site" description="GMP-histidine intermediate" evidence="18">
    <location>
        <position position="54"/>
    </location>
</feature>
<comment type="catalytic activity">
    <reaction evidence="3">
        <text>adenosylcob(III)inamide + GTP = adenosylcob(III)inamide phosphate + GDP + H(+)</text>
        <dbReference type="Rhea" id="RHEA:15765"/>
        <dbReference type="ChEBI" id="CHEBI:2480"/>
        <dbReference type="ChEBI" id="CHEBI:15378"/>
        <dbReference type="ChEBI" id="CHEBI:37565"/>
        <dbReference type="ChEBI" id="CHEBI:58189"/>
        <dbReference type="ChEBI" id="CHEBI:58502"/>
        <dbReference type="EC" id="2.7.1.156"/>
    </reaction>
</comment>
<evidence type="ECO:0000256" key="4">
    <source>
        <dbReference type="ARBA" id="ARBA00003889"/>
    </source>
</evidence>
<evidence type="ECO:0000256" key="16">
    <source>
        <dbReference type="ARBA" id="ARBA00029570"/>
    </source>
</evidence>
<organism evidence="20 21">
    <name type="scientific">Tindallia magadiensis</name>
    <dbReference type="NCBI Taxonomy" id="69895"/>
    <lineage>
        <taxon>Bacteria</taxon>
        <taxon>Bacillati</taxon>
        <taxon>Bacillota</taxon>
        <taxon>Clostridia</taxon>
        <taxon>Peptostreptococcales</taxon>
        <taxon>Tindalliaceae</taxon>
        <taxon>Tindallia</taxon>
    </lineage>
</organism>
<evidence type="ECO:0000313" key="20">
    <source>
        <dbReference type="EMBL" id="SFH52970.1"/>
    </source>
</evidence>
<dbReference type="EC" id="2.7.7.62" evidence="9"/>
<evidence type="ECO:0000256" key="13">
    <source>
        <dbReference type="ARBA" id="ARBA00022777"/>
    </source>
</evidence>
<evidence type="ECO:0000256" key="3">
    <source>
        <dbReference type="ARBA" id="ARBA00001522"/>
    </source>
</evidence>
<dbReference type="Proteomes" id="UP000199287">
    <property type="component" value="Unassembled WGS sequence"/>
</dbReference>
<evidence type="ECO:0000256" key="11">
    <source>
        <dbReference type="ARBA" id="ARBA00022679"/>
    </source>
</evidence>
<evidence type="ECO:0000256" key="1">
    <source>
        <dbReference type="ARBA" id="ARBA00000312"/>
    </source>
</evidence>
<evidence type="ECO:0000256" key="7">
    <source>
        <dbReference type="ARBA" id="ARBA00007490"/>
    </source>
</evidence>
<evidence type="ECO:0000256" key="2">
    <source>
        <dbReference type="ARBA" id="ARBA00000711"/>
    </source>
</evidence>
<evidence type="ECO:0000256" key="5">
    <source>
        <dbReference type="ARBA" id="ARBA00004692"/>
    </source>
</evidence>
<feature type="binding site" evidence="19">
    <location>
        <position position="66"/>
    </location>
    <ligand>
        <name>GTP</name>
        <dbReference type="ChEBI" id="CHEBI:37565"/>
    </ligand>
</feature>
<reference evidence="21" key="1">
    <citation type="submission" date="2016-10" db="EMBL/GenBank/DDBJ databases">
        <authorList>
            <person name="Varghese N."/>
            <person name="Submissions S."/>
        </authorList>
    </citation>
    <scope>NUCLEOTIDE SEQUENCE [LARGE SCALE GENOMIC DNA]</scope>
    <source>
        <strain evidence="21">Z-7934</strain>
    </source>
</reference>
<dbReference type="EMBL" id="FOQA01000001">
    <property type="protein sequence ID" value="SFH52970.1"/>
    <property type="molecule type" value="Genomic_DNA"/>
</dbReference>
<comment type="pathway">
    <text evidence="5">Cofactor biosynthesis; adenosylcobalamin biosynthesis; adenosylcobalamin from cob(II)yrinate a,c-diamide: step 6/7.</text>
</comment>
<dbReference type="CDD" id="cd00544">
    <property type="entry name" value="CobU"/>
    <property type="match status" value="1"/>
</dbReference>
<proteinExistence type="inferred from homology"/>
<dbReference type="PIRSF" id="PIRSF006135">
    <property type="entry name" value="CobU"/>
    <property type="match status" value="1"/>
</dbReference>
<dbReference type="PANTHER" id="PTHR34848:SF1">
    <property type="entry name" value="BIFUNCTIONAL ADENOSYLCOBALAMIN BIOSYNTHESIS PROTEIN COBU"/>
    <property type="match status" value="1"/>
</dbReference>
<dbReference type="SUPFAM" id="SSF52540">
    <property type="entry name" value="P-loop containing nucleoside triphosphate hydrolases"/>
    <property type="match status" value="1"/>
</dbReference>
<evidence type="ECO:0000256" key="9">
    <source>
        <dbReference type="ARBA" id="ARBA00012523"/>
    </source>
</evidence>
<dbReference type="UniPathway" id="UPA00148">
    <property type="reaction ID" value="UER00236"/>
</dbReference>
<evidence type="ECO:0000256" key="6">
    <source>
        <dbReference type="ARBA" id="ARBA00005159"/>
    </source>
</evidence>
<protein>
    <recommendedName>
        <fullName evidence="16">Adenosylcobinamide kinase</fullName>
        <ecNumber evidence="8">2.7.1.156</ecNumber>
        <ecNumber evidence="9">2.7.7.62</ecNumber>
    </recommendedName>
    <alternativeName>
        <fullName evidence="17">Adenosylcobinamide-phosphate guanylyltransferase</fullName>
    </alternativeName>
</protein>
<feature type="binding site" evidence="19">
    <location>
        <position position="88"/>
    </location>
    <ligand>
        <name>GTP</name>
        <dbReference type="ChEBI" id="CHEBI:37565"/>
    </ligand>
</feature>
<evidence type="ECO:0000256" key="12">
    <source>
        <dbReference type="ARBA" id="ARBA00022741"/>
    </source>
</evidence>
<keyword evidence="13 20" id="KW-0418">Kinase</keyword>
<accession>A0A1I3ASM5</accession>
<keyword evidence="10" id="KW-0169">Cobalamin biosynthesis</keyword>
<name>A0A1I3ASM5_9FIRM</name>
<dbReference type="RefSeq" id="WP_093369050.1">
    <property type="nucleotide sequence ID" value="NZ_FOQA01000001.1"/>
</dbReference>
<evidence type="ECO:0000256" key="15">
    <source>
        <dbReference type="ARBA" id="ARBA00023134"/>
    </source>
</evidence>
<sequence>MDLNKPCISLVIGGTRSGKSKFGETLVSSYGKKILYVATSAVLDAEMSERVRRHKKDRPSDWITLEAYRDFDQNLPPYGDKVEGIFVDCITLMITRLMMEKEDTNWDAITQEELIKVEQDIHNETDKLLVSLKKIGKPAVLITNEVGCGIVPEHRMARDFRDIAGRINQKIAKDVMDVYWVVAGIPVKIKSADSSSDNVKTIDVYGGI</sequence>
<dbReference type="Gene3D" id="3.40.50.300">
    <property type="entry name" value="P-loop containing nucleotide triphosphate hydrolases"/>
    <property type="match status" value="1"/>
</dbReference>
<evidence type="ECO:0000256" key="19">
    <source>
        <dbReference type="PIRSR" id="PIRSR006135-2"/>
    </source>
</evidence>
<evidence type="ECO:0000313" key="21">
    <source>
        <dbReference type="Proteomes" id="UP000199287"/>
    </source>
</evidence>
<dbReference type="InterPro" id="IPR003203">
    <property type="entry name" value="CobU/CobP"/>
</dbReference>
<dbReference type="GO" id="GO:0005525">
    <property type="term" value="F:GTP binding"/>
    <property type="evidence" value="ECO:0007669"/>
    <property type="project" value="UniProtKB-KW"/>
</dbReference>
<evidence type="ECO:0000256" key="14">
    <source>
        <dbReference type="ARBA" id="ARBA00022840"/>
    </source>
</evidence>
<comment type="similarity">
    <text evidence="7">Belongs to the CobU/CobP family.</text>
</comment>
<dbReference type="OrthoDB" id="9799422at2"/>
<keyword evidence="15 19" id="KW-0342">GTP-binding</keyword>
<keyword evidence="14" id="KW-0067">ATP-binding</keyword>
<comment type="pathway">
    <text evidence="6">Cofactor biosynthesis; adenosylcobalamin biosynthesis; adenosylcobalamin from cob(II)yrinate a,c-diamide: step 5/7.</text>
</comment>
<comment type="function">
    <text evidence="4">Catalyzes ATP-dependent phosphorylation of adenosylcobinamide and addition of GMP to adenosylcobinamide phosphate.</text>
</comment>
<evidence type="ECO:0000256" key="17">
    <source>
        <dbReference type="ARBA" id="ARBA00030571"/>
    </source>
</evidence>
<dbReference type="GO" id="GO:0008820">
    <property type="term" value="F:cobinamide phosphate guanylyltransferase activity"/>
    <property type="evidence" value="ECO:0007669"/>
    <property type="project" value="UniProtKB-EC"/>
</dbReference>